<dbReference type="Pfam" id="PF00398">
    <property type="entry name" value="RrnaAD"/>
    <property type="match status" value="1"/>
</dbReference>
<keyword evidence="4" id="KW-0694">RNA-binding</keyword>
<dbReference type="InterPro" id="IPR001737">
    <property type="entry name" value="KsgA/Erm"/>
</dbReference>
<evidence type="ECO:0000313" key="6">
    <source>
        <dbReference type="EMBL" id="CAK9048832.1"/>
    </source>
</evidence>
<evidence type="ECO:0000256" key="1">
    <source>
        <dbReference type="ARBA" id="ARBA00022603"/>
    </source>
</evidence>
<accession>A0ABP0MDJ3</accession>
<proteinExistence type="predicted"/>
<feature type="compositionally biased region" description="Basic residues" evidence="5">
    <location>
        <begin position="45"/>
        <end position="55"/>
    </location>
</feature>
<keyword evidence="2" id="KW-0808">Transferase</keyword>
<dbReference type="EMBL" id="CAXAMN010016669">
    <property type="protein sequence ID" value="CAK9048832.1"/>
    <property type="molecule type" value="Genomic_DNA"/>
</dbReference>
<evidence type="ECO:0008006" key="9">
    <source>
        <dbReference type="Google" id="ProtNLM"/>
    </source>
</evidence>
<gene>
    <name evidence="6" type="ORF">CCMP2556_LOCUS25101</name>
    <name evidence="7" type="ORF">CCMP2556_LOCUS25181</name>
</gene>
<evidence type="ECO:0000256" key="2">
    <source>
        <dbReference type="ARBA" id="ARBA00022679"/>
    </source>
</evidence>
<evidence type="ECO:0000256" key="3">
    <source>
        <dbReference type="ARBA" id="ARBA00022691"/>
    </source>
</evidence>
<protein>
    <recommendedName>
        <fullName evidence="9">rRNA adenine N(6)-methyltransferase</fullName>
    </recommendedName>
</protein>
<feature type="region of interest" description="Disordered" evidence="5">
    <location>
        <begin position="45"/>
        <end position="76"/>
    </location>
</feature>
<keyword evidence="1" id="KW-0489">Methyltransferase</keyword>
<evidence type="ECO:0000256" key="5">
    <source>
        <dbReference type="SAM" id="MobiDB-lite"/>
    </source>
</evidence>
<feature type="region of interest" description="Disordered" evidence="5">
    <location>
        <begin position="105"/>
        <end position="158"/>
    </location>
</feature>
<sequence length="158" mass="16979">MTSSWQVGAHELFSVCFWELGTATKESSLGQLGTFFRATAMPKVKKQNLKKKAAKGKADSRKPAGATGTSSGGLVTNKKFGQHLLRNPGIVDKILNAAELKPSDVAFEIGPGTGGMRDAREKRELQAGHRLRDRSPHGRGGAQALQRHGAHQPRGARE</sequence>
<keyword evidence="3" id="KW-0949">S-adenosyl-L-methionine</keyword>
<organism evidence="6 8">
    <name type="scientific">Durusdinium trenchii</name>
    <dbReference type="NCBI Taxonomy" id="1381693"/>
    <lineage>
        <taxon>Eukaryota</taxon>
        <taxon>Sar</taxon>
        <taxon>Alveolata</taxon>
        <taxon>Dinophyceae</taxon>
        <taxon>Suessiales</taxon>
        <taxon>Symbiodiniaceae</taxon>
        <taxon>Durusdinium</taxon>
    </lineage>
</organism>
<name>A0ABP0MDJ3_9DINO</name>
<evidence type="ECO:0000313" key="7">
    <source>
        <dbReference type="EMBL" id="CAK9049066.1"/>
    </source>
</evidence>
<evidence type="ECO:0000313" key="8">
    <source>
        <dbReference type="Proteomes" id="UP001642484"/>
    </source>
</evidence>
<feature type="compositionally biased region" description="Basic and acidic residues" evidence="5">
    <location>
        <begin position="117"/>
        <end position="127"/>
    </location>
</feature>
<dbReference type="EMBL" id="CAXAMN010016780">
    <property type="protein sequence ID" value="CAK9049066.1"/>
    <property type="molecule type" value="Genomic_DNA"/>
</dbReference>
<dbReference type="Proteomes" id="UP001642484">
    <property type="component" value="Unassembled WGS sequence"/>
</dbReference>
<evidence type="ECO:0000256" key="4">
    <source>
        <dbReference type="ARBA" id="ARBA00022884"/>
    </source>
</evidence>
<comment type="caution">
    <text evidence="6">The sequence shown here is derived from an EMBL/GenBank/DDBJ whole genome shotgun (WGS) entry which is preliminary data.</text>
</comment>
<dbReference type="InterPro" id="IPR029063">
    <property type="entry name" value="SAM-dependent_MTases_sf"/>
</dbReference>
<dbReference type="SUPFAM" id="SSF53335">
    <property type="entry name" value="S-adenosyl-L-methionine-dependent methyltransferases"/>
    <property type="match status" value="1"/>
</dbReference>
<dbReference type="Gene3D" id="3.40.50.150">
    <property type="entry name" value="Vaccinia Virus protein VP39"/>
    <property type="match status" value="1"/>
</dbReference>
<keyword evidence="8" id="KW-1185">Reference proteome</keyword>
<reference evidence="6 8" key="1">
    <citation type="submission" date="2024-02" db="EMBL/GenBank/DDBJ databases">
        <authorList>
            <person name="Chen Y."/>
            <person name="Shah S."/>
            <person name="Dougan E. K."/>
            <person name="Thang M."/>
            <person name="Chan C."/>
        </authorList>
    </citation>
    <scope>NUCLEOTIDE SEQUENCE [LARGE SCALE GENOMIC DNA]</scope>
</reference>